<evidence type="ECO:0000313" key="3">
    <source>
        <dbReference type="EMBL" id="ORB52244.1"/>
    </source>
</evidence>
<protein>
    <submittedName>
        <fullName evidence="3">Uncharacterized protein</fullName>
    </submittedName>
</protein>
<reference evidence="3 4" key="1">
    <citation type="submission" date="2016-12" db="EMBL/GenBank/DDBJ databases">
        <title>The new phylogeny of genus Mycobacterium.</title>
        <authorList>
            <person name="Tortoli E."/>
            <person name="Trovato A."/>
            <person name="Cirillo D.M."/>
        </authorList>
    </citation>
    <scope>NUCLEOTIDE SEQUENCE [LARGE SCALE GENOMIC DNA]</scope>
    <source>
        <strain evidence="3 4">DSM 44223</strain>
    </source>
</reference>
<feature type="compositionally biased region" description="Polar residues" evidence="1">
    <location>
        <begin position="88"/>
        <end position="101"/>
    </location>
</feature>
<dbReference type="RefSeq" id="WP_083119938.1">
    <property type="nucleotide sequence ID" value="NZ_JACKUO010000026.1"/>
</dbReference>
<organism evidence="3 4">
    <name type="scientific">Mycolicibacterium rhodesiae</name>
    <name type="common">Mycobacterium rhodesiae</name>
    <dbReference type="NCBI Taxonomy" id="36814"/>
    <lineage>
        <taxon>Bacteria</taxon>
        <taxon>Bacillati</taxon>
        <taxon>Actinomycetota</taxon>
        <taxon>Actinomycetes</taxon>
        <taxon>Mycobacteriales</taxon>
        <taxon>Mycobacteriaceae</taxon>
        <taxon>Mycolicibacterium</taxon>
    </lineage>
</organism>
<evidence type="ECO:0000256" key="2">
    <source>
        <dbReference type="SAM" id="Phobius"/>
    </source>
</evidence>
<name>A0A1X0IUW7_MYCRH</name>
<sequence length="110" mass="11635">MRNIDPAGVSILTVVVMLPVGATVSGALTWSMFGNVYGGLAFLGLFIVGVAAENVRQRRSVARRVQAEAEAVQYIVRLHDVARQSGVELSTPSWAQKSQAPKSGPDLQGG</sequence>
<comment type="caution">
    <text evidence="3">The sequence shown here is derived from an EMBL/GenBank/DDBJ whole genome shotgun (WGS) entry which is preliminary data.</text>
</comment>
<proteinExistence type="predicted"/>
<keyword evidence="2" id="KW-1133">Transmembrane helix</keyword>
<feature type="transmembrane region" description="Helical" evidence="2">
    <location>
        <begin position="36"/>
        <end position="55"/>
    </location>
</feature>
<keyword evidence="4" id="KW-1185">Reference proteome</keyword>
<accession>A0A1X0IUW7</accession>
<evidence type="ECO:0000313" key="4">
    <source>
        <dbReference type="Proteomes" id="UP000192534"/>
    </source>
</evidence>
<keyword evidence="2" id="KW-0812">Transmembrane</keyword>
<evidence type="ECO:0000256" key="1">
    <source>
        <dbReference type="SAM" id="MobiDB-lite"/>
    </source>
</evidence>
<dbReference type="OrthoDB" id="4753023at2"/>
<keyword evidence="2" id="KW-0472">Membrane</keyword>
<feature type="region of interest" description="Disordered" evidence="1">
    <location>
        <begin position="88"/>
        <end position="110"/>
    </location>
</feature>
<dbReference type="AlphaFoldDB" id="A0A1X0IUW7"/>
<gene>
    <name evidence="3" type="ORF">BST42_14810</name>
</gene>
<dbReference type="EMBL" id="MVIH01000006">
    <property type="protein sequence ID" value="ORB52244.1"/>
    <property type="molecule type" value="Genomic_DNA"/>
</dbReference>
<dbReference type="Proteomes" id="UP000192534">
    <property type="component" value="Unassembled WGS sequence"/>
</dbReference>